<organism evidence="2 3">
    <name type="scientific">Gardnerella vaginalis</name>
    <dbReference type="NCBI Taxonomy" id="2702"/>
    <lineage>
        <taxon>Bacteria</taxon>
        <taxon>Bacillati</taxon>
        <taxon>Actinomycetota</taxon>
        <taxon>Actinomycetes</taxon>
        <taxon>Bifidobacteriales</taxon>
        <taxon>Bifidobacteriaceae</taxon>
        <taxon>Gardnerella</taxon>
    </lineage>
</organism>
<reference evidence="2 3" key="1">
    <citation type="submission" date="2016-01" db="EMBL/GenBank/DDBJ databases">
        <authorList>
            <person name="Oliw E.H."/>
        </authorList>
    </citation>
    <scope>NUCLEOTIDE SEQUENCE [LARGE SCALE GENOMIC DNA]</scope>
    <source>
        <strain evidence="2 3">GED7760B</strain>
    </source>
</reference>
<feature type="transmembrane region" description="Helical" evidence="1">
    <location>
        <begin position="179"/>
        <end position="196"/>
    </location>
</feature>
<evidence type="ECO:0008006" key="4">
    <source>
        <dbReference type="Google" id="ProtNLM"/>
    </source>
</evidence>
<keyword evidence="1" id="KW-0812">Transmembrane</keyword>
<dbReference type="AlphaFoldDB" id="A0A133NQB1"/>
<dbReference type="Proteomes" id="UP000070558">
    <property type="component" value="Unassembled WGS sequence"/>
</dbReference>
<dbReference type="PATRIC" id="fig|2702.99.peg.405"/>
<feature type="transmembrane region" description="Helical" evidence="1">
    <location>
        <begin position="598"/>
        <end position="620"/>
    </location>
</feature>
<feature type="transmembrane region" description="Helical" evidence="1">
    <location>
        <begin position="472"/>
        <end position="491"/>
    </location>
</feature>
<accession>A0A133NQB1</accession>
<feature type="transmembrane region" description="Helical" evidence="1">
    <location>
        <begin position="344"/>
        <end position="366"/>
    </location>
</feature>
<feature type="transmembrane region" description="Helical" evidence="1">
    <location>
        <begin position="405"/>
        <end position="426"/>
    </location>
</feature>
<protein>
    <recommendedName>
        <fullName evidence="4">Beta-carotene 15,15'-monooxygenase</fullName>
    </recommendedName>
</protein>
<keyword evidence="1" id="KW-1133">Transmembrane helix</keyword>
<feature type="transmembrane region" description="Helical" evidence="1">
    <location>
        <begin position="314"/>
        <end position="332"/>
    </location>
</feature>
<comment type="caution">
    <text evidence="2">The sequence shown here is derived from an EMBL/GenBank/DDBJ whole genome shotgun (WGS) entry which is preliminary data.</text>
</comment>
<evidence type="ECO:0000313" key="2">
    <source>
        <dbReference type="EMBL" id="KXA18480.1"/>
    </source>
</evidence>
<evidence type="ECO:0000313" key="3">
    <source>
        <dbReference type="Proteomes" id="UP000070558"/>
    </source>
</evidence>
<feature type="transmembrane region" description="Helical" evidence="1">
    <location>
        <begin position="511"/>
        <end position="532"/>
    </location>
</feature>
<proteinExistence type="predicted"/>
<dbReference type="EMBL" id="LRQA01000029">
    <property type="protein sequence ID" value="KXA18480.1"/>
    <property type="molecule type" value="Genomic_DNA"/>
</dbReference>
<gene>
    <name evidence="2" type="ORF">HMPREF3216_00410</name>
</gene>
<sequence length="742" mass="83946">MRKTANFANSALQRIFCVLRAPLAILLLITLFECTIGNMPFWNSVTGSTDSMFAHNITGPGIKRLPSGGLLITDPSESYLEVNSDGSSPYIQLQPSLIKPKKISKHPIKSDVHVRIDVNKIAGKPLNTNPRAISFAMLPVPDQAIGVKSTLRLWIQHPKGDVVDVEDAKANVRAPFSWNWGRVLLLIIVSILIALWNPWSKLWKIRLNSKSTSQRLLLVLSWTPFIAIAVFAIIWNVFNAIPMHFDVAGNYTYDFDQYARTADALLKGKTYLDLPVPKQLQNLPNPYDPIARNKLLSNYVRNIYWDHAYYNGHWYSYFGVIPAVLFFIPYRLISNLWVDGGAMLPTTIATLICLVGFLISGSLLVIRLIERINKRASVAFASICLALFFITSNTVYLWFRTSFYSVPMAASLFFTSLGLWFYLGAVKDGIAQDENSEQESNKSCNSIHKISAKHIALGSLFISLNLGCRPTFIIAFLFAIPLFYDYIYFYFKYLIISKKIPLEDLKHIIKLVLSVIIPFVIVAIPIGLYNALRFGSPFNFGNEYQITITDMTTMRLPLQNIIPSILSYLALPLRFTHVFPWISITPIAFDKWQYAEPMIGGMFTLSPLAFVGVVCSLLMLKKLSKFAARFALFAFILAMIVVVFNSLKAGIGWRYIADFGWAFSLSAIVGLNVLIEKCSIISNCDSWKTKTICYLLRFIIFALLLFSIAIAFLGWFVPGREDSVLRFNPGLWHYVRCWFMLI</sequence>
<dbReference type="OrthoDB" id="2062742at2"/>
<feature type="transmembrane region" description="Helical" evidence="1">
    <location>
        <begin position="695"/>
        <end position="717"/>
    </location>
</feature>
<name>A0A133NQB1_GARVA</name>
<feature type="transmembrane region" description="Helical" evidence="1">
    <location>
        <begin position="627"/>
        <end position="647"/>
    </location>
</feature>
<feature type="transmembrane region" description="Helical" evidence="1">
    <location>
        <begin position="216"/>
        <end position="238"/>
    </location>
</feature>
<evidence type="ECO:0000256" key="1">
    <source>
        <dbReference type="SAM" id="Phobius"/>
    </source>
</evidence>
<keyword evidence="1" id="KW-0472">Membrane</keyword>
<feature type="transmembrane region" description="Helical" evidence="1">
    <location>
        <begin position="378"/>
        <end position="399"/>
    </location>
</feature>
<feature type="transmembrane region" description="Helical" evidence="1">
    <location>
        <begin position="12"/>
        <end position="32"/>
    </location>
</feature>
<dbReference type="RefSeq" id="WP_060786673.1">
    <property type="nucleotide sequence ID" value="NZ_KQ956813.1"/>
</dbReference>
<feature type="transmembrane region" description="Helical" evidence="1">
    <location>
        <begin position="653"/>
        <end position="675"/>
    </location>
</feature>